<evidence type="ECO:0000313" key="2">
    <source>
        <dbReference type="EMBL" id="DAF86016.1"/>
    </source>
</evidence>
<dbReference type="InterPro" id="IPR054738">
    <property type="entry name" value="Siphovirus-type_tail_C"/>
</dbReference>
<reference evidence="2" key="1">
    <citation type="journal article" date="2021" name="Proc. Natl. Acad. Sci. U.S.A.">
        <title>A Catalog of Tens of Thousands of Viruses from Human Metagenomes Reveals Hidden Associations with Chronic Diseases.</title>
        <authorList>
            <person name="Tisza M.J."/>
            <person name="Buck C.B."/>
        </authorList>
    </citation>
    <scope>NUCLEOTIDE SEQUENCE</scope>
    <source>
        <strain evidence="2">Ctr0c13</strain>
    </source>
</reference>
<protein>
    <submittedName>
        <fullName evidence="2">Distal tail protein</fullName>
    </submittedName>
</protein>
<evidence type="ECO:0000259" key="1">
    <source>
        <dbReference type="Pfam" id="PF22768"/>
    </source>
</evidence>
<feature type="domain" description="Siphovirus-type tail component C-terminal" evidence="1">
    <location>
        <begin position="169"/>
        <end position="263"/>
    </location>
</feature>
<dbReference type="EMBL" id="BK015935">
    <property type="protein sequence ID" value="DAF86016.1"/>
    <property type="molecule type" value="Genomic_DNA"/>
</dbReference>
<organism evidence="2">
    <name type="scientific">Siphoviridae sp. ctr0c13</name>
    <dbReference type="NCBI Taxonomy" id="2825683"/>
    <lineage>
        <taxon>Viruses</taxon>
        <taxon>Duplodnaviria</taxon>
        <taxon>Heunggongvirae</taxon>
        <taxon>Uroviricota</taxon>
        <taxon>Caudoviricetes</taxon>
    </lineage>
</organism>
<sequence>MCSVRFPKHENTEDKLLIVKNGRTYTLPAAWSLSDAGSFDFNSKIEDRAFAHGGDIVGDGLVKGHTIKVKFSMQADTEAEHDEVLNRACRYFYQTDYKLYCGRLDRCFNVAGVSKIAHEYQKGFKQRRSNITVSLLLADPFRYQGQESKVVYDFPVEVTKAPMVVHNLGSVDTPMTFRLIPKKKMPAVTIWHEEMKKHMKLSDALLIAPRMAMVNTKEGTVWRDEANSINTFSGQFLSAVPGKNTFYYTGGAGRIEISFTNRWFL</sequence>
<accession>A0A8S5TV09</accession>
<name>A0A8S5TV09_9CAUD</name>
<dbReference type="Pfam" id="PF22768">
    <property type="entry name" value="SPP1_Dit"/>
    <property type="match status" value="1"/>
</dbReference>
<proteinExistence type="predicted"/>